<dbReference type="Pfam" id="PF07602">
    <property type="entry name" value="DUF1565"/>
    <property type="match status" value="1"/>
</dbReference>
<dbReference type="PANTHER" id="PTHR43308">
    <property type="entry name" value="OUTER MEMBRANE PROTEIN ALPHA-RELATED"/>
    <property type="match status" value="1"/>
</dbReference>
<dbReference type="SMART" id="SM00710">
    <property type="entry name" value="PbH1"/>
    <property type="match status" value="6"/>
</dbReference>
<dbReference type="Pfam" id="PF00395">
    <property type="entry name" value="SLH"/>
    <property type="match status" value="3"/>
</dbReference>
<name>A0ABT2MRZ1_9CYAN</name>
<dbReference type="InterPro" id="IPR006626">
    <property type="entry name" value="PbH1"/>
</dbReference>
<feature type="domain" description="SLH" evidence="1">
    <location>
        <begin position="431"/>
        <end position="489"/>
    </location>
</feature>
<organism evidence="2 3">
    <name type="scientific">Laspinema palackyanum D2a</name>
    <dbReference type="NCBI Taxonomy" id="2953684"/>
    <lineage>
        <taxon>Bacteria</taxon>
        <taxon>Bacillati</taxon>
        <taxon>Cyanobacteriota</taxon>
        <taxon>Cyanophyceae</taxon>
        <taxon>Oscillatoriophycideae</taxon>
        <taxon>Oscillatoriales</taxon>
        <taxon>Laspinemataceae</taxon>
        <taxon>Laspinema</taxon>
        <taxon>Laspinema palackyanum</taxon>
    </lineage>
</organism>
<evidence type="ECO:0000259" key="1">
    <source>
        <dbReference type="PROSITE" id="PS51272"/>
    </source>
</evidence>
<dbReference type="NCBIfam" id="TIGR03804">
    <property type="entry name" value="para_beta_helix"/>
    <property type="match status" value="3"/>
</dbReference>
<dbReference type="InterPro" id="IPR011459">
    <property type="entry name" value="DUF1565"/>
</dbReference>
<dbReference type="EMBL" id="JAMXFF010000020">
    <property type="protein sequence ID" value="MCT7967505.1"/>
    <property type="molecule type" value="Genomic_DNA"/>
</dbReference>
<gene>
    <name evidence="2" type="ORF">NG799_14285</name>
</gene>
<dbReference type="Proteomes" id="UP001525890">
    <property type="component" value="Unassembled WGS sequence"/>
</dbReference>
<evidence type="ECO:0000313" key="2">
    <source>
        <dbReference type="EMBL" id="MCT7967505.1"/>
    </source>
</evidence>
<comment type="caution">
    <text evidence="2">The sequence shown here is derived from an EMBL/GenBank/DDBJ whole genome shotgun (WGS) entry which is preliminary data.</text>
</comment>
<sequence length="562" mass="59322">MFYQNKAHQPMIKQLSSFRLQPASLGQGSLTQRLSLPLVTALVLGAGTVAVPGSWGTSVPRMPQSSGVQTAQIPANARVVYVNPVLGSDRPDAGSSEGSAYQSITYALSQATSGTVIQLAPGSYTKDTETFPLTLRPGVILRGDEDKKGQNVRIIGGGSFSSPTFAVQNVAIVTATDSTIAGVGVTNPNTRGTGIWIESGAATIRNSTFTSNLREGIFVTGTSTPLIENSVFSENDGNGISIARSAKGEVRGNVFQDTGFGLAIGDSSAPMIVDNRILQNIDGVVVSNSAKPIFRNNVIENNERDGIVVIGDALPDLGTAESEGKNYIRGNTRYDLYNATRNNTILAVGNDIDASRISGLVEFVAATIAAGFRDIGGHWAQPYIEALAVKGVIAGFNDGTFRPNERVTRAQFAAIVNKAFTARSNQACSAFADVRSNFWGFEAIQTACRGGFLTGYPGNQFRPEQQIPRVQVLVALASGLGLRSENTEVLSVFSDMSGIPDWAQTAIAGATQSGLVVNYPIRDRLNPSQEATRAEVAAFVYQALVNGGQAEAIASPYLVMAP</sequence>
<dbReference type="InterPro" id="IPR001119">
    <property type="entry name" value="SLH_dom"/>
</dbReference>
<dbReference type="InterPro" id="IPR011050">
    <property type="entry name" value="Pectin_lyase_fold/virulence"/>
</dbReference>
<dbReference type="InterPro" id="IPR051465">
    <property type="entry name" value="Cell_Envelope_Struct_Comp"/>
</dbReference>
<dbReference type="Gene3D" id="2.160.20.10">
    <property type="entry name" value="Single-stranded right-handed beta-helix, Pectin lyase-like"/>
    <property type="match status" value="1"/>
</dbReference>
<feature type="domain" description="SLH" evidence="1">
    <location>
        <begin position="367"/>
        <end position="430"/>
    </location>
</feature>
<feature type="domain" description="SLH" evidence="1">
    <location>
        <begin position="490"/>
        <end position="554"/>
    </location>
</feature>
<proteinExistence type="predicted"/>
<reference evidence="2 3" key="1">
    <citation type="journal article" date="2022" name="Front. Microbiol.">
        <title>High genomic differentiation and limited gene flow indicate recent cryptic speciation within the genus Laspinema (cyanobacteria).</title>
        <authorList>
            <person name="Stanojkovic A."/>
            <person name="Skoupy S."/>
            <person name="Skaloud P."/>
            <person name="Dvorak P."/>
        </authorList>
    </citation>
    <scope>NUCLEOTIDE SEQUENCE [LARGE SCALE GENOMIC DNA]</scope>
    <source>
        <strain evidence="2 3">D2a</strain>
    </source>
</reference>
<accession>A0ABT2MRZ1</accession>
<dbReference type="RefSeq" id="WP_368007082.1">
    <property type="nucleotide sequence ID" value="NZ_JAMXFF010000020.1"/>
</dbReference>
<protein>
    <submittedName>
        <fullName evidence="2">DUF1565 domain-containing protein</fullName>
    </submittedName>
</protein>
<dbReference type="InterPro" id="IPR022441">
    <property type="entry name" value="Para_beta_helix_rpt-2"/>
</dbReference>
<keyword evidence="3" id="KW-1185">Reference proteome</keyword>
<dbReference type="SUPFAM" id="SSF51126">
    <property type="entry name" value="Pectin lyase-like"/>
    <property type="match status" value="1"/>
</dbReference>
<evidence type="ECO:0000313" key="3">
    <source>
        <dbReference type="Proteomes" id="UP001525890"/>
    </source>
</evidence>
<dbReference type="PANTHER" id="PTHR43308:SF5">
    <property type="entry name" value="S-LAYER PROTEIN _ PEPTIDOGLYCAN ENDO-BETA-N-ACETYLGLUCOSAMINIDASE"/>
    <property type="match status" value="1"/>
</dbReference>
<dbReference type="PROSITE" id="PS51272">
    <property type="entry name" value="SLH"/>
    <property type="match status" value="3"/>
</dbReference>
<dbReference type="InterPro" id="IPR012334">
    <property type="entry name" value="Pectin_lyas_fold"/>
</dbReference>